<gene>
    <name evidence="7" type="ORF">BXYJ_LOCUS5349</name>
</gene>
<dbReference type="SUPFAM" id="SSF57850">
    <property type="entry name" value="RING/U-box"/>
    <property type="match status" value="1"/>
</dbReference>
<evidence type="ECO:0000256" key="4">
    <source>
        <dbReference type="ARBA" id="ARBA00022833"/>
    </source>
</evidence>
<dbReference type="SMART" id="SM00184">
    <property type="entry name" value="RING"/>
    <property type="match status" value="1"/>
</dbReference>
<dbReference type="PROSITE" id="PS50236">
    <property type="entry name" value="CHCR"/>
    <property type="match status" value="1"/>
</dbReference>
<feature type="domain" description="RING-type" evidence="6">
    <location>
        <begin position="420"/>
        <end position="509"/>
    </location>
</feature>
<dbReference type="Proteomes" id="UP000659654">
    <property type="component" value="Unassembled WGS sequence"/>
</dbReference>
<dbReference type="GO" id="GO:0006904">
    <property type="term" value="P:vesicle docking involved in exocytosis"/>
    <property type="evidence" value="ECO:0007669"/>
    <property type="project" value="TreeGrafter"/>
</dbReference>
<accession>A0A1I7SRL7</accession>
<dbReference type="PANTHER" id="PTHR23323">
    <property type="entry name" value="VACUOLAR PROTEIN SORTING-ASSOCIATED PROTEIN"/>
    <property type="match status" value="1"/>
</dbReference>
<dbReference type="WBParaSite" id="BXY_1568300.1">
    <property type="protein sequence ID" value="BXY_1568300.1"/>
    <property type="gene ID" value="BXY_1568300"/>
</dbReference>
<dbReference type="InterPro" id="IPR001841">
    <property type="entry name" value="Znf_RING"/>
</dbReference>
<dbReference type="GO" id="GO:0030674">
    <property type="term" value="F:protein-macromolecule adaptor activity"/>
    <property type="evidence" value="ECO:0007669"/>
    <property type="project" value="TreeGrafter"/>
</dbReference>
<organism evidence="8 10">
    <name type="scientific">Bursaphelenchus xylophilus</name>
    <name type="common">Pinewood nematode worm</name>
    <name type="synonym">Aphelenchoides xylophilus</name>
    <dbReference type="NCBI Taxonomy" id="6326"/>
    <lineage>
        <taxon>Eukaryota</taxon>
        <taxon>Metazoa</taxon>
        <taxon>Ecdysozoa</taxon>
        <taxon>Nematoda</taxon>
        <taxon>Chromadorea</taxon>
        <taxon>Rhabditida</taxon>
        <taxon>Tylenchina</taxon>
        <taxon>Tylenchomorpha</taxon>
        <taxon>Aphelenchoidea</taxon>
        <taxon>Aphelenchoididae</taxon>
        <taxon>Bursaphelenchus</taxon>
    </lineage>
</organism>
<dbReference type="InterPro" id="IPR011990">
    <property type="entry name" value="TPR-like_helical_dom_sf"/>
</dbReference>
<dbReference type="Proteomes" id="UP000582659">
    <property type="component" value="Unassembled WGS sequence"/>
</dbReference>
<dbReference type="Pfam" id="PF26148">
    <property type="entry name" value="VPS18_RING_C"/>
    <property type="match status" value="1"/>
</dbReference>
<name>A0A1I7SRL7_BURXY</name>
<evidence type="ECO:0000256" key="2">
    <source>
        <dbReference type="ARBA" id="ARBA00022723"/>
    </source>
</evidence>
<dbReference type="InterPro" id="IPR058919">
    <property type="entry name" value="Pep3/Vps18_RING_C"/>
</dbReference>
<reference evidence="10" key="1">
    <citation type="submission" date="2016-11" db="UniProtKB">
        <authorList>
            <consortium name="WormBaseParasite"/>
        </authorList>
    </citation>
    <scope>IDENTIFICATION</scope>
</reference>
<keyword evidence="4" id="KW-0862">Zinc</keyword>
<keyword evidence="9" id="KW-1185">Reference proteome</keyword>
<evidence type="ECO:0000256" key="1">
    <source>
        <dbReference type="ARBA" id="ARBA00004492"/>
    </source>
</evidence>
<dbReference type="SMR" id="A0A1I7SRL7"/>
<keyword evidence="2" id="KW-0479">Metal-binding</keyword>
<evidence type="ECO:0000313" key="10">
    <source>
        <dbReference type="WBParaSite" id="BXY_1568300.1"/>
    </source>
</evidence>
<dbReference type="Gene3D" id="1.25.40.10">
    <property type="entry name" value="Tetratricopeptide repeat domain"/>
    <property type="match status" value="1"/>
</dbReference>
<dbReference type="GO" id="GO:0008270">
    <property type="term" value="F:zinc ion binding"/>
    <property type="evidence" value="ECO:0007669"/>
    <property type="project" value="UniProtKB-KW"/>
</dbReference>
<dbReference type="GO" id="GO:0031902">
    <property type="term" value="C:late endosome membrane"/>
    <property type="evidence" value="ECO:0007669"/>
    <property type="project" value="UniProtKB-SubCell"/>
</dbReference>
<dbReference type="Gene3D" id="3.30.40.10">
    <property type="entry name" value="Zinc/RING finger domain, C3HC4 (zinc finger)"/>
    <property type="match status" value="1"/>
</dbReference>
<evidence type="ECO:0000256" key="5">
    <source>
        <dbReference type="PROSITE-ProRule" id="PRU01006"/>
    </source>
</evidence>
<dbReference type="InterPro" id="IPR000547">
    <property type="entry name" value="Clathrin_H-chain/VPS_repeat"/>
</dbReference>
<comment type="subcellular location">
    <subcellularLocation>
        <location evidence="1">Late endosome membrane</location>
        <topology evidence="1">Peripheral membrane protein</topology>
        <orientation evidence="1">Cytoplasmic side</orientation>
    </subcellularLocation>
</comment>
<protein>
    <submittedName>
        <fullName evidence="7">(pine wood nematode) hypothetical protein</fullName>
    </submittedName>
    <submittedName>
        <fullName evidence="10">RING-type domain-containing protein</fullName>
    </submittedName>
</protein>
<evidence type="ECO:0000256" key="3">
    <source>
        <dbReference type="ARBA" id="ARBA00022771"/>
    </source>
</evidence>
<proteinExistence type="predicted"/>
<dbReference type="GO" id="GO:0030897">
    <property type="term" value="C:HOPS complex"/>
    <property type="evidence" value="ECO:0007669"/>
    <property type="project" value="TreeGrafter"/>
</dbReference>
<keyword evidence="3" id="KW-0863">Zinc-finger</keyword>
<dbReference type="SUPFAM" id="SSF48371">
    <property type="entry name" value="ARM repeat"/>
    <property type="match status" value="1"/>
</dbReference>
<evidence type="ECO:0000313" key="9">
    <source>
        <dbReference type="Proteomes" id="UP000659654"/>
    </source>
</evidence>
<dbReference type="GO" id="GO:0006886">
    <property type="term" value="P:intracellular protein transport"/>
    <property type="evidence" value="ECO:0007669"/>
    <property type="project" value="UniProtKB-UniRule"/>
</dbReference>
<dbReference type="eggNOG" id="KOG2034">
    <property type="taxonomic scope" value="Eukaryota"/>
</dbReference>
<dbReference type="GO" id="GO:0007040">
    <property type="term" value="P:lysosome organization"/>
    <property type="evidence" value="ECO:0007669"/>
    <property type="project" value="TreeGrafter"/>
</dbReference>
<sequence>MVEKRNVLLENEFYLNKDKVKRDILVIWLLEVQLSELAELRRSASKQDQEGPTSPIGHKEQLAKKLREELFCFLNRTVVYECVLDNRAAVYRLISTHVDFDTYLFLANKLKDHEVVVKVHLLQGEFEAALEVAASQPTPQLLYKYAQDFFDNLPKLFLKTLIEQKENIRPNQVITAFFNCSQSPEKVATAFAYLNFVVNEGKADRTTLDFLIKLLAEYKPKQLLENLKKFGKSREFVKYDVERALRLCLEKKLDECAVFLYCLEGLYEDAVEKALSIDIKLAKECAKELDTDENPDLFLLGGEVDINFGTQKVSKETKKRVWLKIVKHMIQNGAEVGECTAILKESGNVLRIQDILPLFPEFTKIEHFKQPLCEFLKEHSKQISELQKEIHQRTECGAQLRSQTEKSSTNILVVKSGDKCAICSANLLLAPFFAFNCRHFFHQDCLIEYLEGIFTEKEKKLYSKMKEHEKSLKTEIALKSGKDRLETEQTLAKLRQKMTQFTCRECPFCSQQRIMQLLQTPLISEEEYEKISADWVL</sequence>
<evidence type="ECO:0000313" key="7">
    <source>
        <dbReference type="EMBL" id="CAD5217956.1"/>
    </source>
</evidence>
<dbReference type="Proteomes" id="UP000095284">
    <property type="component" value="Unplaced"/>
</dbReference>
<dbReference type="AlphaFoldDB" id="A0A1I7SRL7"/>
<dbReference type="GO" id="GO:0007032">
    <property type="term" value="P:endosome organization"/>
    <property type="evidence" value="ECO:0007669"/>
    <property type="project" value="TreeGrafter"/>
</dbReference>
<dbReference type="GO" id="GO:0048284">
    <property type="term" value="P:organelle fusion"/>
    <property type="evidence" value="ECO:0007669"/>
    <property type="project" value="TreeGrafter"/>
</dbReference>
<dbReference type="PANTHER" id="PTHR23323:SF26">
    <property type="entry name" value="VACUOLAR PROTEIN SORTING-ASSOCIATED PROTEIN 18 HOMOLOG"/>
    <property type="match status" value="1"/>
</dbReference>
<reference evidence="7" key="2">
    <citation type="submission" date="2020-09" db="EMBL/GenBank/DDBJ databases">
        <authorList>
            <person name="Kikuchi T."/>
        </authorList>
    </citation>
    <scope>NUCLEOTIDE SEQUENCE</scope>
    <source>
        <strain evidence="7">Ka4C1</strain>
    </source>
</reference>
<dbReference type="GO" id="GO:0008333">
    <property type="term" value="P:endosome to lysosome transport"/>
    <property type="evidence" value="ECO:0007669"/>
    <property type="project" value="TreeGrafter"/>
</dbReference>
<dbReference type="OrthoDB" id="1845386at2759"/>
<feature type="repeat" description="CHCR" evidence="5">
    <location>
        <begin position="161"/>
        <end position="314"/>
    </location>
</feature>
<evidence type="ECO:0000313" key="8">
    <source>
        <dbReference type="Proteomes" id="UP000095284"/>
    </source>
</evidence>
<dbReference type="EMBL" id="CAJFCV020000002">
    <property type="protein sequence ID" value="CAG9102183.1"/>
    <property type="molecule type" value="Genomic_DNA"/>
</dbReference>
<dbReference type="InterPro" id="IPR013083">
    <property type="entry name" value="Znf_RING/FYVE/PHD"/>
</dbReference>
<evidence type="ECO:0000259" key="6">
    <source>
        <dbReference type="SMART" id="SM00184"/>
    </source>
</evidence>
<dbReference type="EMBL" id="CAJFDI010000002">
    <property type="protein sequence ID" value="CAD5217956.1"/>
    <property type="molecule type" value="Genomic_DNA"/>
</dbReference>
<dbReference type="InterPro" id="IPR016024">
    <property type="entry name" value="ARM-type_fold"/>
</dbReference>